<accession>A0A8H6SAW6</accession>
<gene>
    <name evidence="1" type="ORF">MIND_01095300</name>
</gene>
<comment type="caution">
    <text evidence="1">The sequence shown here is derived from an EMBL/GenBank/DDBJ whole genome shotgun (WGS) entry which is preliminary data.</text>
</comment>
<evidence type="ECO:0000313" key="2">
    <source>
        <dbReference type="Proteomes" id="UP000636479"/>
    </source>
</evidence>
<organism evidence="1 2">
    <name type="scientific">Mycena indigotica</name>
    <dbReference type="NCBI Taxonomy" id="2126181"/>
    <lineage>
        <taxon>Eukaryota</taxon>
        <taxon>Fungi</taxon>
        <taxon>Dikarya</taxon>
        <taxon>Basidiomycota</taxon>
        <taxon>Agaricomycotina</taxon>
        <taxon>Agaricomycetes</taxon>
        <taxon>Agaricomycetidae</taxon>
        <taxon>Agaricales</taxon>
        <taxon>Marasmiineae</taxon>
        <taxon>Mycenaceae</taxon>
        <taxon>Mycena</taxon>
    </lineage>
</organism>
<evidence type="ECO:0000313" key="1">
    <source>
        <dbReference type="EMBL" id="KAF7295553.1"/>
    </source>
</evidence>
<dbReference type="EMBL" id="JACAZF010000009">
    <property type="protein sequence ID" value="KAF7295553.1"/>
    <property type="molecule type" value="Genomic_DNA"/>
</dbReference>
<dbReference type="AlphaFoldDB" id="A0A8H6SAW6"/>
<dbReference type="GeneID" id="59350038"/>
<protein>
    <submittedName>
        <fullName evidence="1">F-box domain-containing protein</fullName>
    </submittedName>
</protein>
<dbReference type="RefSeq" id="XP_037216916.1">
    <property type="nucleotide sequence ID" value="XM_037367522.1"/>
</dbReference>
<reference evidence="1" key="1">
    <citation type="submission" date="2020-05" db="EMBL/GenBank/DDBJ databases">
        <title>Mycena genomes resolve the evolution of fungal bioluminescence.</title>
        <authorList>
            <person name="Tsai I.J."/>
        </authorList>
    </citation>
    <scope>NUCLEOTIDE SEQUENCE</scope>
    <source>
        <strain evidence="1">171206Taipei</strain>
    </source>
</reference>
<dbReference type="OrthoDB" id="2786563at2759"/>
<sequence>MALPDEIISEILSPALKVQDDEFSSVSVVSPFAKNVGGESSSALLLVCKDWLRVSTPLLYHVVVLRSKAQAKALAETLEKNNDLARFIRKLRVEGGYGAPMQEILRAALNISELFISFNIFATDSTDGMCAGLRFINPKRLIICNASMKKANKMVVKLQDALGKAIRKWSNLAIFELSCGYYTRGDDEQRSIISALASRKQITTVVVYSPSVAIMLYKKLKGQALKTIIMNISADSLARHASEFEKAKSTIKEVAFKIHSENSCLESPRALDITPRPSLNPYYIPMASVAPAIRNHLWSHIIEFVFLEPHVKALHLLRVSKTFYQLTLPHHYRILSPRRYQKLSKLAATITANPTLASYVRNLDLRRLRDVWASSKNPILSLDTYVGAIIGATTGLRRLTMHGADCEALDRPYIRDAIDAPALYWKEFLLLADTAGASLIHLGVDMSMDEGAPIESGVIFNKFSVLQHLGWRSRVVFAELDSSVEADSVDTPRKIALPCLSELAVWEADESFYAMLAEMELPALEKFTLIAGSPFSLFWINHGAKLTTVDIHFDFFDVIAPTTSIVDLCPNLVALTIAWRLTLSADLRSVQAFPPSPKVFKTDQPTFLLRHLKFLLHHSIGRKDVYLKWEEFFATFATDVHPSIPGLEEIKITGFKWPNTEREIQKSAWVRCAQSLFVAGLTKVRMLDEEGQVWRQRLGQ</sequence>
<dbReference type="Proteomes" id="UP000636479">
    <property type="component" value="Unassembled WGS sequence"/>
</dbReference>
<keyword evidence="2" id="KW-1185">Reference proteome</keyword>
<name>A0A8H6SAW6_9AGAR</name>
<proteinExistence type="predicted"/>